<dbReference type="Pfam" id="PF13499">
    <property type="entry name" value="EF-hand_7"/>
    <property type="match status" value="3"/>
</dbReference>
<keyword evidence="3" id="KW-0479">Metal-binding</keyword>
<evidence type="ECO:0000256" key="3">
    <source>
        <dbReference type="ARBA" id="ARBA00022723"/>
    </source>
</evidence>
<dbReference type="OrthoDB" id="26525at2759"/>
<dbReference type="Gene3D" id="1.10.238.180">
    <property type="match status" value="1"/>
</dbReference>
<keyword evidence="2" id="KW-0963">Cytoplasm</keyword>
<dbReference type="InterPro" id="IPR002048">
    <property type="entry name" value="EF_hand_dom"/>
</dbReference>
<dbReference type="SUPFAM" id="SSF47473">
    <property type="entry name" value="EF-hand"/>
    <property type="match status" value="2"/>
</dbReference>
<organism evidence="9">
    <name type="scientific">Taenia asiatica</name>
    <name type="common">Asian tapeworm</name>
    <dbReference type="NCBI Taxonomy" id="60517"/>
    <lineage>
        <taxon>Eukaryota</taxon>
        <taxon>Metazoa</taxon>
        <taxon>Spiralia</taxon>
        <taxon>Lophotrochozoa</taxon>
        <taxon>Platyhelminthes</taxon>
        <taxon>Cestoda</taxon>
        <taxon>Eucestoda</taxon>
        <taxon>Cyclophyllidea</taxon>
        <taxon>Taeniidae</taxon>
        <taxon>Taenia</taxon>
    </lineage>
</organism>
<feature type="domain" description="EF-hand" evidence="6">
    <location>
        <begin position="147"/>
        <end position="182"/>
    </location>
</feature>
<evidence type="ECO:0000313" key="8">
    <source>
        <dbReference type="Proteomes" id="UP000282613"/>
    </source>
</evidence>
<dbReference type="GO" id="GO:0005737">
    <property type="term" value="C:cytoplasm"/>
    <property type="evidence" value="ECO:0007669"/>
    <property type="project" value="UniProtKB-SubCell"/>
</dbReference>
<dbReference type="PROSITE" id="PS00018">
    <property type="entry name" value="EF_HAND_1"/>
    <property type="match status" value="5"/>
</dbReference>
<gene>
    <name evidence="7" type="ORF">TASK_LOCUS5272</name>
</gene>
<dbReference type="GO" id="GO:0005509">
    <property type="term" value="F:calcium ion binding"/>
    <property type="evidence" value="ECO:0007669"/>
    <property type="project" value="InterPro"/>
</dbReference>
<dbReference type="GO" id="GO:0048306">
    <property type="term" value="F:calcium-dependent protein binding"/>
    <property type="evidence" value="ECO:0007669"/>
    <property type="project" value="UniProtKB-ARBA"/>
</dbReference>
<dbReference type="Gene3D" id="1.10.238.10">
    <property type="entry name" value="EF-hand"/>
    <property type="match status" value="3"/>
</dbReference>
<dbReference type="WBParaSite" id="TASK_0000527101-mRNA-1">
    <property type="protein sequence ID" value="TASK_0000527101-mRNA-1"/>
    <property type="gene ID" value="TASK_0000527101"/>
</dbReference>
<dbReference type="PROSITE" id="PS50222">
    <property type="entry name" value="EF_HAND_2"/>
    <property type="match status" value="5"/>
</dbReference>
<dbReference type="InterPro" id="IPR051426">
    <property type="entry name" value="Peflin/Sorcin_CaBP"/>
</dbReference>
<evidence type="ECO:0000256" key="1">
    <source>
        <dbReference type="ARBA" id="ARBA00004496"/>
    </source>
</evidence>
<dbReference type="Pfam" id="PF13405">
    <property type="entry name" value="EF-hand_6"/>
    <property type="match status" value="1"/>
</dbReference>
<dbReference type="EMBL" id="UYRS01018404">
    <property type="protein sequence ID" value="VDK34803.1"/>
    <property type="molecule type" value="Genomic_DNA"/>
</dbReference>
<dbReference type="InterPro" id="IPR011992">
    <property type="entry name" value="EF-hand-dom_pair"/>
</dbReference>
<sequence length="285" mass="32011">MGLTHRYLEAFKAADKDNSGTLTRDELESVLTSKGIPVSEIDNLMNQLDINGDGIISLGEYKIALGISTQPLEAWRELFEDLDKDKSGAIEVAELKHFLEDASMESLLPVLDDWIADYDHTSSQWMYMLRRWVKNSQLSFLDSIMSGQRHRYLKAFKNADKDGSGSLDRKELAAALASQGIPATETEKLMETLDINGDGIINLGEYEIALGISTQPIDAWKELFAELDTDHSGVIDFNELYNFLNSSGGGEYIPILKDWMEDYDVNKDGKLDYNEFLGFISTLEN</sequence>
<dbReference type="PANTHER" id="PTHR46212">
    <property type="entry name" value="PEFLIN"/>
    <property type="match status" value="1"/>
</dbReference>
<feature type="domain" description="EF-hand" evidence="6">
    <location>
        <begin position="251"/>
        <end position="285"/>
    </location>
</feature>
<keyword evidence="4" id="KW-0677">Repeat</keyword>
<dbReference type="Proteomes" id="UP000282613">
    <property type="component" value="Unassembled WGS sequence"/>
</dbReference>
<evidence type="ECO:0000259" key="6">
    <source>
        <dbReference type="PROSITE" id="PS50222"/>
    </source>
</evidence>
<feature type="domain" description="EF-hand" evidence="6">
    <location>
        <begin position="2"/>
        <end position="37"/>
    </location>
</feature>
<accession>A0A0R3W591</accession>
<keyword evidence="5" id="KW-0106">Calcium</keyword>
<reference evidence="7 8" key="2">
    <citation type="submission" date="2018-11" db="EMBL/GenBank/DDBJ databases">
        <authorList>
            <consortium name="Pathogen Informatics"/>
        </authorList>
    </citation>
    <scope>NUCLEOTIDE SEQUENCE [LARGE SCALE GENOMIC DNA]</scope>
</reference>
<dbReference type="STRING" id="60517.A0A0R3W591"/>
<dbReference type="PANTHER" id="PTHR46212:SF3">
    <property type="entry name" value="GH27120P"/>
    <property type="match status" value="1"/>
</dbReference>
<evidence type="ECO:0000313" key="9">
    <source>
        <dbReference type="WBParaSite" id="TASK_0000527101-mRNA-1"/>
    </source>
</evidence>
<protein>
    <submittedName>
        <fullName evidence="9">Calcium-binding protein</fullName>
    </submittedName>
</protein>
<evidence type="ECO:0000313" key="7">
    <source>
        <dbReference type="EMBL" id="VDK34803.1"/>
    </source>
</evidence>
<evidence type="ECO:0000256" key="4">
    <source>
        <dbReference type="ARBA" id="ARBA00022737"/>
    </source>
</evidence>
<evidence type="ECO:0000256" key="5">
    <source>
        <dbReference type="ARBA" id="ARBA00022837"/>
    </source>
</evidence>
<name>A0A0R3W591_TAEAS</name>
<proteinExistence type="predicted"/>
<evidence type="ECO:0000256" key="2">
    <source>
        <dbReference type="ARBA" id="ARBA00022490"/>
    </source>
</evidence>
<comment type="subcellular location">
    <subcellularLocation>
        <location evidence="1">Cytoplasm</location>
    </subcellularLocation>
</comment>
<feature type="domain" description="EF-hand" evidence="6">
    <location>
        <begin position="70"/>
        <end position="105"/>
    </location>
</feature>
<dbReference type="AlphaFoldDB" id="A0A0R3W591"/>
<feature type="domain" description="EF-hand" evidence="6">
    <location>
        <begin position="215"/>
        <end position="250"/>
    </location>
</feature>
<reference evidence="9" key="1">
    <citation type="submission" date="2017-02" db="UniProtKB">
        <authorList>
            <consortium name="WormBaseParasite"/>
        </authorList>
    </citation>
    <scope>IDENTIFICATION</scope>
</reference>
<dbReference type="InterPro" id="IPR018247">
    <property type="entry name" value="EF_Hand_1_Ca_BS"/>
</dbReference>
<dbReference type="SMART" id="SM00054">
    <property type="entry name" value="EFh"/>
    <property type="match status" value="7"/>
</dbReference>
<keyword evidence="8" id="KW-1185">Reference proteome</keyword>